<reference evidence="3" key="1">
    <citation type="submission" date="2019-06" db="EMBL/GenBank/DDBJ databases">
        <authorList>
            <person name="Zheng W."/>
        </authorList>
    </citation>
    <scope>NUCLEOTIDE SEQUENCE</scope>
    <source>
        <strain evidence="3">QDHG01</strain>
    </source>
</reference>
<dbReference type="PANTHER" id="PTHR13677:SF0">
    <property type="entry name" value="LD41638P"/>
    <property type="match status" value="1"/>
</dbReference>
<dbReference type="PANTHER" id="PTHR13677">
    <property type="entry name" value="LD41638P"/>
    <property type="match status" value="1"/>
</dbReference>
<dbReference type="PROSITE" id="PS50211">
    <property type="entry name" value="DENN"/>
    <property type="match status" value="1"/>
</dbReference>
<dbReference type="GO" id="GO:0005085">
    <property type="term" value="F:guanyl-nucleotide exchange factor activity"/>
    <property type="evidence" value="ECO:0007669"/>
    <property type="project" value="InterPro"/>
</dbReference>
<proteinExistence type="inferred from homology"/>
<dbReference type="EMBL" id="RRYP01002236">
    <property type="protein sequence ID" value="TNV85005.1"/>
    <property type="molecule type" value="Genomic_DNA"/>
</dbReference>
<gene>
    <name evidence="3" type="ORF">FGO68_gene16698</name>
</gene>
<accession>A0A8J8P2U3</accession>
<dbReference type="Proteomes" id="UP000785679">
    <property type="component" value="Unassembled WGS sequence"/>
</dbReference>
<comment type="similarity">
    <text evidence="1">Belongs to the DENND6 family.</text>
</comment>
<keyword evidence="4" id="KW-1185">Reference proteome</keyword>
<evidence type="ECO:0000313" key="3">
    <source>
        <dbReference type="EMBL" id="TNV85005.1"/>
    </source>
</evidence>
<comment type="caution">
    <text evidence="3">The sequence shown here is derived from an EMBL/GenBank/DDBJ whole genome shotgun (WGS) entry which is preliminary data.</text>
</comment>
<dbReference type="InterPro" id="IPR037516">
    <property type="entry name" value="Tripartite_DENN"/>
</dbReference>
<organism evidence="3 4">
    <name type="scientific">Halteria grandinella</name>
    <dbReference type="NCBI Taxonomy" id="5974"/>
    <lineage>
        <taxon>Eukaryota</taxon>
        <taxon>Sar</taxon>
        <taxon>Alveolata</taxon>
        <taxon>Ciliophora</taxon>
        <taxon>Intramacronucleata</taxon>
        <taxon>Spirotrichea</taxon>
        <taxon>Stichotrichia</taxon>
        <taxon>Sporadotrichida</taxon>
        <taxon>Halteriidae</taxon>
        <taxon>Halteria</taxon>
    </lineage>
</organism>
<dbReference type="OrthoDB" id="417513at2759"/>
<evidence type="ECO:0000256" key="1">
    <source>
        <dbReference type="ARBA" id="ARBA00007159"/>
    </source>
</evidence>
<dbReference type="AlphaFoldDB" id="A0A8J8P2U3"/>
<dbReference type="InterPro" id="IPR024224">
    <property type="entry name" value="DENND6"/>
</dbReference>
<dbReference type="GO" id="GO:0055037">
    <property type="term" value="C:recycling endosome"/>
    <property type="evidence" value="ECO:0007669"/>
    <property type="project" value="TreeGrafter"/>
</dbReference>
<evidence type="ECO:0000259" key="2">
    <source>
        <dbReference type="PROSITE" id="PS50211"/>
    </source>
</evidence>
<feature type="domain" description="UDENN" evidence="2">
    <location>
        <begin position="171"/>
        <end position="731"/>
    </location>
</feature>
<name>A0A8J8P2U3_HALGN</name>
<protein>
    <recommendedName>
        <fullName evidence="2">UDENN domain-containing protein</fullName>
    </recommendedName>
</protein>
<evidence type="ECO:0000313" key="4">
    <source>
        <dbReference type="Proteomes" id="UP000785679"/>
    </source>
</evidence>
<sequence length="752" mass="85081">MLPQYCVVLIAEQWQPFARGQAHVSWCFSCFHSIQPAIKGLRNHRKHRGLRKSRFRSFLSRCVSWTGRSLSPGVRSCGAPPCRGRGQDLTRSSWCFLRSPLQLYQILKMLPAALQSAQDSPSQPPALTEEALPPKKLVHLVASSKKEETPVPSLATYYTNPATTQYNHWFQCVCVLKFDIEIGSVIDSIYPPNILHPREEKDLTSLAFPESNSLQQTEGVLQYTFRLRHFSKLSLNATAPSEHGFSFGYTLFSQQRDPSSKRGFTQRAVVIISDMHPQIEFFYRLVGIVGSKVLDAQAGVMEVLRQVYDTVALTWPQRPLAGAKYNSLNVFGYMLELEMPPSEGMYERKQGSAVKIVEGGAGAAEEKEEQKVIVVKRVSNQDEEEGEVTKQIVVAVSKEEQKVANNNHKYQLDAEEASNQNQGFELTSYLSKQYSFSSAALFGDLLIQKRGGGLTGQSVYLLWPLWELAMTETPLMIVGEDPSECSHSVLTLMSLLAPLRPVQTVDYRPYITLYEGDTKEFSQRCKGGVGLGNAVLGVSNPYLVQYVGGQVNPPAILHLERAHFHEKKYQCPKDMELTSKCVKSFNGKLPKEVLHALVLSQKPLDTQKSTLVLKPSKIALRHLNLDKSIEESLAINNWILRQHFKEMTEVFLRAFDPYLRINFAVRGTGDPIQIKYNLTKAFKEKEFLESPGGPGTKENAFCRIYMNGNKDKTMRLYKRFVNTTIFRKWLNDKKKEIAEQELALLQQRQPQK</sequence>